<accession>J0LGA8</accession>
<dbReference type="AlphaFoldDB" id="J0LGA8"/>
<reference evidence="3" key="1">
    <citation type="journal article" date="2012" name="Science">
        <title>The Paleozoic origin of enzymatic lignin decomposition reconstructed from 31 fungal genomes.</title>
        <authorList>
            <person name="Floudas D."/>
            <person name="Binder M."/>
            <person name="Riley R."/>
            <person name="Barry K."/>
            <person name="Blanchette R.A."/>
            <person name="Henrissat B."/>
            <person name="Martinez A.T."/>
            <person name="Otillar R."/>
            <person name="Spatafora J.W."/>
            <person name="Yadav J.S."/>
            <person name="Aerts A."/>
            <person name="Benoit I."/>
            <person name="Boyd A."/>
            <person name="Carlson A."/>
            <person name="Copeland A."/>
            <person name="Coutinho P.M."/>
            <person name="de Vries R.P."/>
            <person name="Ferreira P."/>
            <person name="Findley K."/>
            <person name="Foster B."/>
            <person name="Gaskell J."/>
            <person name="Glotzer D."/>
            <person name="Gorecki P."/>
            <person name="Heitman J."/>
            <person name="Hesse C."/>
            <person name="Hori C."/>
            <person name="Igarashi K."/>
            <person name="Jurgens J.A."/>
            <person name="Kallen N."/>
            <person name="Kersten P."/>
            <person name="Kohler A."/>
            <person name="Kuees U."/>
            <person name="Kumar T.K.A."/>
            <person name="Kuo A."/>
            <person name="LaButti K."/>
            <person name="Larrondo L.F."/>
            <person name="Lindquist E."/>
            <person name="Ling A."/>
            <person name="Lombard V."/>
            <person name="Lucas S."/>
            <person name="Lundell T."/>
            <person name="Martin R."/>
            <person name="McLaughlin D.J."/>
            <person name="Morgenstern I."/>
            <person name="Morin E."/>
            <person name="Murat C."/>
            <person name="Nagy L.G."/>
            <person name="Nolan M."/>
            <person name="Ohm R.A."/>
            <person name="Patyshakuliyeva A."/>
            <person name="Rokas A."/>
            <person name="Ruiz-Duenas F.J."/>
            <person name="Sabat G."/>
            <person name="Salamov A."/>
            <person name="Samejima M."/>
            <person name="Schmutz J."/>
            <person name="Slot J.C."/>
            <person name="St John F."/>
            <person name="Stenlid J."/>
            <person name="Sun H."/>
            <person name="Sun S."/>
            <person name="Syed K."/>
            <person name="Tsang A."/>
            <person name="Wiebenga A."/>
            <person name="Young D."/>
            <person name="Pisabarro A."/>
            <person name="Eastwood D.C."/>
            <person name="Martin F."/>
            <person name="Cullen D."/>
            <person name="Grigoriev I.V."/>
            <person name="Hibbett D.S."/>
        </authorList>
    </citation>
    <scope>NUCLEOTIDE SEQUENCE [LARGE SCALE GENOMIC DNA]</scope>
    <source>
        <strain evidence="3">TFB10046</strain>
    </source>
</reference>
<proteinExistence type="predicted"/>
<gene>
    <name evidence="2" type="ORF">AURDEDRAFT_117091</name>
</gene>
<evidence type="ECO:0000313" key="3">
    <source>
        <dbReference type="Proteomes" id="UP000006514"/>
    </source>
</evidence>
<feature type="compositionally biased region" description="Basic and acidic residues" evidence="1">
    <location>
        <begin position="23"/>
        <end position="33"/>
    </location>
</feature>
<name>J0LGA8_AURST</name>
<evidence type="ECO:0000256" key="1">
    <source>
        <dbReference type="SAM" id="MobiDB-lite"/>
    </source>
</evidence>
<dbReference type="EMBL" id="JH687860">
    <property type="protein sequence ID" value="EJD36510.1"/>
    <property type="molecule type" value="Genomic_DNA"/>
</dbReference>
<sequence>MLKRTFSSVDLGAAPVAGPSKVARVDGARDVKLKLQRSLTPPQQLSPPPAPPDTPTRSSPYRIPGLAKRAAMYAQQQRAPGSGLLPRLPPYPNHRSRSPLQPVHAHGLMQRMRRRSSPLAPLDARTTRQLSVFHPPPGVRLNRERPDLLLRTAVMRQFGADKTLKFWSLRNRGIGVL</sequence>
<dbReference type="Proteomes" id="UP000006514">
    <property type="component" value="Unassembled WGS sequence"/>
</dbReference>
<feature type="region of interest" description="Disordered" evidence="1">
    <location>
        <begin position="1"/>
        <end position="62"/>
    </location>
</feature>
<keyword evidence="3" id="KW-1185">Reference proteome</keyword>
<organism evidence="2 3">
    <name type="scientific">Auricularia subglabra (strain TFB-10046 / SS5)</name>
    <name type="common">White-rot fungus</name>
    <name type="synonym">Auricularia delicata (strain TFB10046)</name>
    <dbReference type="NCBI Taxonomy" id="717982"/>
    <lineage>
        <taxon>Eukaryota</taxon>
        <taxon>Fungi</taxon>
        <taxon>Dikarya</taxon>
        <taxon>Basidiomycota</taxon>
        <taxon>Agaricomycotina</taxon>
        <taxon>Agaricomycetes</taxon>
        <taxon>Auriculariales</taxon>
        <taxon>Auriculariaceae</taxon>
        <taxon>Auricularia</taxon>
    </lineage>
</organism>
<feature type="compositionally biased region" description="Pro residues" evidence="1">
    <location>
        <begin position="44"/>
        <end position="54"/>
    </location>
</feature>
<dbReference type="InParanoid" id="J0LGA8"/>
<evidence type="ECO:0000313" key="2">
    <source>
        <dbReference type="EMBL" id="EJD36510.1"/>
    </source>
</evidence>
<protein>
    <submittedName>
        <fullName evidence="2">Uncharacterized protein</fullName>
    </submittedName>
</protein>
<dbReference type="KEGG" id="adl:AURDEDRAFT_117091"/>